<evidence type="ECO:0000313" key="13">
    <source>
        <dbReference type="EMBL" id="HIU33379.1"/>
    </source>
</evidence>
<comment type="subcellular location">
    <subcellularLocation>
        <location evidence="2">Membrane</location>
        <topology evidence="2">Multi-pass membrane protein</topology>
    </subcellularLocation>
</comment>
<dbReference type="InterPro" id="IPR008915">
    <property type="entry name" value="Peptidase_M50"/>
</dbReference>
<dbReference type="Gene3D" id="2.30.42.10">
    <property type="match status" value="1"/>
</dbReference>
<comment type="caution">
    <text evidence="13">The sequence shown here is derived from an EMBL/GenBank/DDBJ whole genome shotgun (WGS) entry which is preliminary data.</text>
</comment>
<dbReference type="NCBIfam" id="TIGR00054">
    <property type="entry name" value="RIP metalloprotease RseP"/>
    <property type="match status" value="1"/>
</dbReference>
<dbReference type="GO" id="GO:0006508">
    <property type="term" value="P:proteolysis"/>
    <property type="evidence" value="ECO:0007669"/>
    <property type="project" value="UniProtKB-KW"/>
</dbReference>
<feature type="transmembrane region" description="Helical" evidence="11">
    <location>
        <begin position="20"/>
        <end position="39"/>
    </location>
</feature>
<dbReference type="GO" id="GO:0046872">
    <property type="term" value="F:metal ion binding"/>
    <property type="evidence" value="ECO:0007669"/>
    <property type="project" value="UniProtKB-KW"/>
</dbReference>
<dbReference type="InterPro" id="IPR004387">
    <property type="entry name" value="Pept_M50_Zn"/>
</dbReference>
<dbReference type="EC" id="3.4.24.-" evidence="11"/>
<comment type="cofactor">
    <cofactor evidence="1 11">
        <name>Zn(2+)</name>
        <dbReference type="ChEBI" id="CHEBI:29105"/>
    </cofactor>
</comment>
<keyword evidence="6 11" id="KW-0378">Hydrolase</keyword>
<dbReference type="InterPro" id="IPR041489">
    <property type="entry name" value="PDZ_6"/>
</dbReference>
<evidence type="ECO:0000256" key="1">
    <source>
        <dbReference type="ARBA" id="ARBA00001947"/>
    </source>
</evidence>
<keyword evidence="10 11" id="KW-0472">Membrane</keyword>
<evidence type="ECO:0000256" key="2">
    <source>
        <dbReference type="ARBA" id="ARBA00004141"/>
    </source>
</evidence>
<evidence type="ECO:0000256" key="7">
    <source>
        <dbReference type="ARBA" id="ARBA00022833"/>
    </source>
</evidence>
<evidence type="ECO:0000256" key="10">
    <source>
        <dbReference type="ARBA" id="ARBA00023136"/>
    </source>
</evidence>
<evidence type="ECO:0000259" key="12">
    <source>
        <dbReference type="PROSITE" id="PS50106"/>
    </source>
</evidence>
<dbReference type="InterPro" id="IPR036034">
    <property type="entry name" value="PDZ_sf"/>
</dbReference>
<dbReference type="GO" id="GO:0004222">
    <property type="term" value="F:metalloendopeptidase activity"/>
    <property type="evidence" value="ECO:0007669"/>
    <property type="project" value="InterPro"/>
</dbReference>
<reference evidence="13" key="1">
    <citation type="submission" date="2020-10" db="EMBL/GenBank/DDBJ databases">
        <authorList>
            <person name="Gilroy R."/>
        </authorList>
    </citation>
    <scope>NUCLEOTIDE SEQUENCE</scope>
    <source>
        <strain evidence="13">ChiHcec3-11533</strain>
    </source>
</reference>
<dbReference type="CDD" id="cd06163">
    <property type="entry name" value="S2P-M50_PDZ_RseP-like"/>
    <property type="match status" value="1"/>
</dbReference>
<name>A0A9D1ICB4_9FIRM</name>
<evidence type="ECO:0000256" key="8">
    <source>
        <dbReference type="ARBA" id="ARBA00022989"/>
    </source>
</evidence>
<keyword evidence="7 11" id="KW-0862">Zinc</keyword>
<feature type="transmembrane region" description="Helical" evidence="11">
    <location>
        <begin position="45"/>
        <end position="63"/>
    </location>
</feature>
<reference evidence="13" key="2">
    <citation type="journal article" date="2021" name="PeerJ">
        <title>Extensive microbial diversity within the chicken gut microbiome revealed by metagenomics and culture.</title>
        <authorList>
            <person name="Gilroy R."/>
            <person name="Ravi A."/>
            <person name="Getino M."/>
            <person name="Pursley I."/>
            <person name="Horton D.L."/>
            <person name="Alikhan N.F."/>
            <person name="Baker D."/>
            <person name="Gharbi K."/>
            <person name="Hall N."/>
            <person name="Watson M."/>
            <person name="Adriaenssens E.M."/>
            <person name="Foster-Nyarko E."/>
            <person name="Jarju S."/>
            <person name="Secka A."/>
            <person name="Antonio M."/>
            <person name="Oren A."/>
            <person name="Chaudhuri R.R."/>
            <person name="La Ragione R."/>
            <person name="Hildebrand F."/>
            <person name="Pallen M.J."/>
        </authorList>
    </citation>
    <scope>NUCLEOTIDE SEQUENCE</scope>
    <source>
        <strain evidence="13">ChiHcec3-11533</strain>
    </source>
</reference>
<proteinExistence type="inferred from homology"/>
<evidence type="ECO:0000256" key="9">
    <source>
        <dbReference type="ARBA" id="ARBA00023049"/>
    </source>
</evidence>
<dbReference type="SMART" id="SM00228">
    <property type="entry name" value="PDZ"/>
    <property type="match status" value="1"/>
</dbReference>
<dbReference type="SUPFAM" id="SSF50156">
    <property type="entry name" value="PDZ domain-like"/>
    <property type="match status" value="1"/>
</dbReference>
<dbReference type="PANTHER" id="PTHR42837:SF2">
    <property type="entry name" value="MEMBRANE METALLOPROTEASE ARASP2, CHLOROPLASTIC-RELATED"/>
    <property type="match status" value="1"/>
</dbReference>
<sequence>MRRIRRRVDLLKVGLEGTMVSEFLYILLALVMLGVLVTVHEFGHYIVGRLSGIGIVEFSVGMGPKIFGWKRKGIAYSLRAIPLGGYCSFVGEDEENAASNAMNNQPVWKRLLTVLAGPGMNFVFAIVVAFVLLACFPFYESVPDIYSVEEGTPAQTAGLMAGDTIVEINGLEIAEDYAGVTMVTQMIRQNPEEKISLVVERDGERISLEVTPALVGTEDGQPVYQIGIVFGAREFRYSLGQALSYAPRYCLEVLKAMLESLKNLIFKGEGVQDVGGPVAIVSMISTAAQNGVDWILDLLVIISLNLGLMNLLPIPGLDGGRVLFLLIEAVRRKPIPREKEGMVNAIGVLLVLGLIVLVTFQDVARLIAG</sequence>
<evidence type="ECO:0000256" key="11">
    <source>
        <dbReference type="RuleBase" id="RU362031"/>
    </source>
</evidence>
<dbReference type="PROSITE" id="PS50106">
    <property type="entry name" value="PDZ"/>
    <property type="match status" value="1"/>
</dbReference>
<feature type="domain" description="PDZ" evidence="12">
    <location>
        <begin position="145"/>
        <end position="214"/>
    </location>
</feature>
<evidence type="ECO:0000256" key="6">
    <source>
        <dbReference type="ARBA" id="ARBA00022801"/>
    </source>
</evidence>
<gene>
    <name evidence="13" type="primary">rseP</name>
    <name evidence="13" type="ORF">IAB02_02325</name>
</gene>
<organism evidence="13 14">
    <name type="scientific">Candidatus Pullichristensenella excrementigallinarum</name>
    <dbReference type="NCBI Taxonomy" id="2840907"/>
    <lineage>
        <taxon>Bacteria</taxon>
        <taxon>Bacillati</taxon>
        <taxon>Bacillota</taxon>
        <taxon>Clostridia</taxon>
        <taxon>Candidatus Pullichristensenella</taxon>
    </lineage>
</organism>
<keyword evidence="8 11" id="KW-1133">Transmembrane helix</keyword>
<keyword evidence="5 11" id="KW-0812">Transmembrane</keyword>
<evidence type="ECO:0000256" key="4">
    <source>
        <dbReference type="ARBA" id="ARBA00022670"/>
    </source>
</evidence>
<dbReference type="AlphaFoldDB" id="A0A9D1ICB4"/>
<accession>A0A9D1ICB4</accession>
<dbReference type="EMBL" id="DVMU01000055">
    <property type="protein sequence ID" value="HIU33379.1"/>
    <property type="molecule type" value="Genomic_DNA"/>
</dbReference>
<dbReference type="GO" id="GO:0016020">
    <property type="term" value="C:membrane"/>
    <property type="evidence" value="ECO:0007669"/>
    <property type="project" value="UniProtKB-SubCell"/>
</dbReference>
<dbReference type="PANTHER" id="PTHR42837">
    <property type="entry name" value="REGULATOR OF SIGMA-E PROTEASE RSEP"/>
    <property type="match status" value="1"/>
</dbReference>
<keyword evidence="11" id="KW-0479">Metal-binding</keyword>
<dbReference type="CDD" id="cd23081">
    <property type="entry name" value="cpPDZ_EcRseP-like"/>
    <property type="match status" value="1"/>
</dbReference>
<protein>
    <recommendedName>
        <fullName evidence="11">Zinc metalloprotease</fullName>
        <ecNumber evidence="11">3.4.24.-</ecNumber>
    </recommendedName>
</protein>
<feature type="transmembrane region" description="Helical" evidence="11">
    <location>
        <begin position="341"/>
        <end position="360"/>
    </location>
</feature>
<dbReference type="Proteomes" id="UP000824072">
    <property type="component" value="Unassembled WGS sequence"/>
</dbReference>
<evidence type="ECO:0000256" key="5">
    <source>
        <dbReference type="ARBA" id="ARBA00022692"/>
    </source>
</evidence>
<dbReference type="Pfam" id="PF17820">
    <property type="entry name" value="PDZ_6"/>
    <property type="match status" value="1"/>
</dbReference>
<dbReference type="InterPro" id="IPR001478">
    <property type="entry name" value="PDZ"/>
</dbReference>
<evidence type="ECO:0000313" key="14">
    <source>
        <dbReference type="Proteomes" id="UP000824072"/>
    </source>
</evidence>
<keyword evidence="4" id="KW-0645">Protease</keyword>
<feature type="transmembrane region" description="Helical" evidence="11">
    <location>
        <begin position="111"/>
        <end position="139"/>
    </location>
</feature>
<comment type="similarity">
    <text evidence="3 11">Belongs to the peptidase M50B family.</text>
</comment>
<keyword evidence="9 11" id="KW-0482">Metalloprotease</keyword>
<evidence type="ECO:0000256" key="3">
    <source>
        <dbReference type="ARBA" id="ARBA00007931"/>
    </source>
</evidence>
<dbReference type="Pfam" id="PF02163">
    <property type="entry name" value="Peptidase_M50"/>
    <property type="match status" value="1"/>
</dbReference>